<evidence type="ECO:0000256" key="12">
    <source>
        <dbReference type="ARBA" id="ARBA00022714"/>
    </source>
</evidence>
<dbReference type="InterPro" id="IPR012675">
    <property type="entry name" value="Beta-grasp_dom_sf"/>
</dbReference>
<dbReference type="GO" id="GO:0022904">
    <property type="term" value="P:respiratory electron transport chain"/>
    <property type="evidence" value="ECO:0007669"/>
    <property type="project" value="TreeGrafter"/>
</dbReference>
<keyword evidence="18" id="KW-0472">Membrane</keyword>
<evidence type="ECO:0000256" key="4">
    <source>
        <dbReference type="ARBA" id="ARBA00009433"/>
    </source>
</evidence>
<dbReference type="NCBIfam" id="TIGR00384">
    <property type="entry name" value="dhsB"/>
    <property type="match status" value="1"/>
</dbReference>
<dbReference type="GO" id="GO:0046872">
    <property type="term" value="F:metal ion binding"/>
    <property type="evidence" value="ECO:0007669"/>
    <property type="project" value="UniProtKB-KW"/>
</dbReference>
<dbReference type="Pfam" id="PF13085">
    <property type="entry name" value="Fer2_3"/>
    <property type="match status" value="1"/>
</dbReference>
<evidence type="ECO:0000256" key="15">
    <source>
        <dbReference type="ARBA" id="ARBA00023002"/>
    </source>
</evidence>
<comment type="subcellular location">
    <subcellularLocation>
        <location evidence="3">Cell membrane</location>
        <topology evidence="3">Peripheral membrane protein</topology>
        <orientation evidence="3">Cytoplasmic side</orientation>
    </subcellularLocation>
</comment>
<evidence type="ECO:0000256" key="2">
    <source>
        <dbReference type="ARBA" id="ARBA00001966"/>
    </source>
</evidence>
<dbReference type="NCBIfam" id="NF009051">
    <property type="entry name" value="PRK12385.1"/>
    <property type="match status" value="1"/>
</dbReference>
<dbReference type="OrthoDB" id="9804391at2"/>
<dbReference type="STRING" id="83767.SAMN05660652_00380"/>
<evidence type="ECO:0000256" key="3">
    <source>
        <dbReference type="ARBA" id="ARBA00004413"/>
    </source>
</evidence>
<dbReference type="InterPro" id="IPR017900">
    <property type="entry name" value="4Fe4S_Fe_S_CS"/>
</dbReference>
<dbReference type="Gene3D" id="1.10.1060.10">
    <property type="entry name" value="Alpha-helical ferredoxin"/>
    <property type="match status" value="1"/>
</dbReference>
<keyword evidence="19" id="KW-0003">3Fe-4S</keyword>
<keyword evidence="14" id="KW-0249">Electron transport</keyword>
<evidence type="ECO:0000256" key="21">
    <source>
        <dbReference type="ARBA" id="ARBA00034078"/>
    </source>
</evidence>
<dbReference type="GO" id="GO:0051538">
    <property type="term" value="F:3 iron, 4 sulfur cluster binding"/>
    <property type="evidence" value="ECO:0007669"/>
    <property type="project" value="UniProtKB-KW"/>
</dbReference>
<dbReference type="InterPro" id="IPR009051">
    <property type="entry name" value="Helical_ferredxn"/>
</dbReference>
<keyword evidence="11" id="KW-0816">Tricarboxylic acid cycle</keyword>
<evidence type="ECO:0000256" key="19">
    <source>
        <dbReference type="ARBA" id="ARBA00023291"/>
    </source>
</evidence>
<keyword evidence="13" id="KW-0479">Metal-binding</keyword>
<dbReference type="SUPFAM" id="SSF46548">
    <property type="entry name" value="alpha-helical ferredoxin"/>
    <property type="match status" value="1"/>
</dbReference>
<comment type="similarity">
    <text evidence="4">Belongs to the succinate dehydrogenase/fumarate reductase iron-sulfur protein family.</text>
</comment>
<dbReference type="AlphaFoldDB" id="A0A1G7W1X2"/>
<dbReference type="PANTHER" id="PTHR11921:SF29">
    <property type="entry name" value="SUCCINATE DEHYDROGENASE [UBIQUINONE] IRON-SULFUR SUBUNIT, MITOCHONDRIAL"/>
    <property type="match status" value="1"/>
</dbReference>
<evidence type="ECO:0000256" key="18">
    <source>
        <dbReference type="ARBA" id="ARBA00023136"/>
    </source>
</evidence>
<dbReference type="InterPro" id="IPR025192">
    <property type="entry name" value="Succ_DH/fum_Rdtase_N"/>
</dbReference>
<dbReference type="InterPro" id="IPR036010">
    <property type="entry name" value="2Fe-2S_ferredoxin-like_sf"/>
</dbReference>
<keyword evidence="15" id="KW-0560">Oxidoreductase</keyword>
<comment type="cofactor">
    <cofactor evidence="2">
        <name>[4Fe-4S] cluster</name>
        <dbReference type="ChEBI" id="CHEBI:49883"/>
    </cofactor>
</comment>
<evidence type="ECO:0000256" key="7">
    <source>
        <dbReference type="ARBA" id="ARBA00017261"/>
    </source>
</evidence>
<keyword evidence="9" id="KW-1003">Cell membrane</keyword>
<dbReference type="EC" id="1.3.5.1" evidence="6"/>
<dbReference type="Pfam" id="PF13237">
    <property type="entry name" value="Fer4_10"/>
    <property type="match status" value="1"/>
</dbReference>
<comment type="subunit">
    <text evidence="5">Fumarate dehydrogenase forms part of an enzyme complex containing four subunits: a flavoprotein, an iron-sulfur, and two hydrophobic anchor proteins.</text>
</comment>
<evidence type="ECO:0000256" key="1">
    <source>
        <dbReference type="ARBA" id="ARBA00001927"/>
    </source>
</evidence>
<dbReference type="GO" id="GO:0051539">
    <property type="term" value="F:4 iron, 4 sulfur cluster binding"/>
    <property type="evidence" value="ECO:0007669"/>
    <property type="project" value="UniProtKB-KW"/>
</dbReference>
<keyword evidence="10" id="KW-0004">4Fe-4S</keyword>
<evidence type="ECO:0000313" key="26">
    <source>
        <dbReference type="EMBL" id="SDG65868.1"/>
    </source>
</evidence>
<reference evidence="26 27" key="1">
    <citation type="submission" date="2016-10" db="EMBL/GenBank/DDBJ databases">
        <authorList>
            <person name="de Groot N.N."/>
        </authorList>
    </citation>
    <scope>NUCLEOTIDE SEQUENCE [LARGE SCALE GENOMIC DNA]</scope>
    <source>
        <strain evidence="26 27">DSM 5885</strain>
    </source>
</reference>
<dbReference type="GO" id="GO:0009055">
    <property type="term" value="F:electron transfer activity"/>
    <property type="evidence" value="ECO:0007669"/>
    <property type="project" value="InterPro"/>
</dbReference>
<keyword evidence="27" id="KW-1185">Reference proteome</keyword>
<evidence type="ECO:0000256" key="24">
    <source>
        <dbReference type="ARBA" id="ARBA00066269"/>
    </source>
</evidence>
<dbReference type="NCBIfam" id="NF004616">
    <property type="entry name" value="PRK05950.1"/>
    <property type="match status" value="1"/>
</dbReference>
<comment type="catalytic activity">
    <reaction evidence="22">
        <text>a menaquinone + succinate = a menaquinol + fumarate</text>
        <dbReference type="Rhea" id="RHEA:27834"/>
        <dbReference type="Rhea" id="RHEA-COMP:9537"/>
        <dbReference type="Rhea" id="RHEA-COMP:9539"/>
        <dbReference type="ChEBI" id="CHEBI:16374"/>
        <dbReference type="ChEBI" id="CHEBI:18151"/>
        <dbReference type="ChEBI" id="CHEBI:29806"/>
        <dbReference type="ChEBI" id="CHEBI:30031"/>
        <dbReference type="EC" id="1.3.5.1"/>
    </reaction>
</comment>
<comment type="catalytic activity">
    <reaction evidence="23">
        <text>a quinone + succinate = fumarate + a quinol</text>
        <dbReference type="Rhea" id="RHEA:40523"/>
        <dbReference type="ChEBI" id="CHEBI:24646"/>
        <dbReference type="ChEBI" id="CHEBI:29806"/>
        <dbReference type="ChEBI" id="CHEBI:30031"/>
        <dbReference type="ChEBI" id="CHEBI:132124"/>
        <dbReference type="EC" id="1.3.5.1"/>
    </reaction>
</comment>
<evidence type="ECO:0000256" key="8">
    <source>
        <dbReference type="ARBA" id="ARBA00022448"/>
    </source>
</evidence>
<evidence type="ECO:0000256" key="6">
    <source>
        <dbReference type="ARBA" id="ARBA00012792"/>
    </source>
</evidence>
<dbReference type="InterPro" id="IPR006058">
    <property type="entry name" value="2Fe2S_fd_BS"/>
</dbReference>
<evidence type="ECO:0000256" key="16">
    <source>
        <dbReference type="ARBA" id="ARBA00023004"/>
    </source>
</evidence>
<dbReference type="FunFam" id="3.10.20.30:FF:000009">
    <property type="entry name" value="Succinate dehydrogenase iron-sulfur subunit"/>
    <property type="match status" value="1"/>
</dbReference>
<comment type="subunit">
    <text evidence="24">Part of an enzyme complex containing three subunits: a flavoprotein (frdA), an iron-sulfur protein (frdB), and diheme cytochrome b (frdC).</text>
</comment>
<gene>
    <name evidence="26" type="ORF">SAMN05660652_00380</name>
</gene>
<dbReference type="PROSITE" id="PS00198">
    <property type="entry name" value="4FE4S_FER_1"/>
    <property type="match status" value="1"/>
</dbReference>
<accession>A0A1G7W1X2</accession>
<dbReference type="RefSeq" id="WP_091932512.1">
    <property type="nucleotide sequence ID" value="NZ_FNCY01000001.1"/>
</dbReference>
<dbReference type="GO" id="GO:0051537">
    <property type="term" value="F:2 iron, 2 sulfur cluster binding"/>
    <property type="evidence" value="ECO:0007669"/>
    <property type="project" value="UniProtKB-KW"/>
</dbReference>
<dbReference type="SUPFAM" id="SSF54292">
    <property type="entry name" value="2Fe-2S ferredoxin-like"/>
    <property type="match status" value="1"/>
</dbReference>
<evidence type="ECO:0000256" key="9">
    <source>
        <dbReference type="ARBA" id="ARBA00022475"/>
    </source>
</evidence>
<dbReference type="Gene3D" id="3.10.20.30">
    <property type="match status" value="1"/>
</dbReference>
<sequence length="250" mass="28016">MSEQKFIEIEVLRYKPESDEAPHSEVYKVPFTDDMSVLQGAQYIKDNFDGSLTYRWSCRMAICGSCGMMINGVPKLSCETFIRDYYPNRITIEALAHFPIEKDLVVDLSGFIEKLESVQPYIIPAEKRSLDQGEYIQTPAQVQDYMQFTSCINCTLCYAACPQFGLNPDFIGPGAMALLHRYNMDSRDGGAEQRMELVASEEGVFNCSAVGYCSEVCPKHVDPANAVNINKTNAAKDYFLRFLSPKGGAK</sequence>
<dbReference type="GO" id="GO:0008177">
    <property type="term" value="F:succinate dehydrogenase (quinone) activity"/>
    <property type="evidence" value="ECO:0007669"/>
    <property type="project" value="UniProtKB-EC"/>
</dbReference>
<dbReference type="GO" id="GO:0005886">
    <property type="term" value="C:plasma membrane"/>
    <property type="evidence" value="ECO:0007669"/>
    <property type="project" value="UniProtKB-SubCell"/>
</dbReference>
<dbReference type="PROSITE" id="PS00197">
    <property type="entry name" value="2FE2S_FER_1"/>
    <property type="match status" value="1"/>
</dbReference>
<evidence type="ECO:0000256" key="5">
    <source>
        <dbReference type="ARBA" id="ARBA00011300"/>
    </source>
</evidence>
<evidence type="ECO:0000313" key="27">
    <source>
        <dbReference type="Proteomes" id="UP000198607"/>
    </source>
</evidence>
<proteinExistence type="inferred from homology"/>
<evidence type="ECO:0000256" key="20">
    <source>
        <dbReference type="ARBA" id="ARBA00029732"/>
    </source>
</evidence>
<dbReference type="PROSITE" id="PS51379">
    <property type="entry name" value="4FE4S_FER_2"/>
    <property type="match status" value="1"/>
</dbReference>
<keyword evidence="17" id="KW-0411">Iron-sulfur</keyword>
<evidence type="ECO:0000256" key="17">
    <source>
        <dbReference type="ARBA" id="ARBA00023014"/>
    </source>
</evidence>
<evidence type="ECO:0000256" key="23">
    <source>
        <dbReference type="ARBA" id="ARBA00049220"/>
    </source>
</evidence>
<evidence type="ECO:0000256" key="11">
    <source>
        <dbReference type="ARBA" id="ARBA00022532"/>
    </source>
</evidence>
<keyword evidence="8" id="KW-0813">Transport</keyword>
<dbReference type="FunFam" id="1.10.1060.10:FF:000003">
    <property type="entry name" value="Succinate dehydrogenase iron-sulfur subunit"/>
    <property type="match status" value="1"/>
</dbReference>
<evidence type="ECO:0000256" key="14">
    <source>
        <dbReference type="ARBA" id="ARBA00022982"/>
    </source>
</evidence>
<evidence type="ECO:0000256" key="13">
    <source>
        <dbReference type="ARBA" id="ARBA00022723"/>
    </source>
</evidence>
<dbReference type="Proteomes" id="UP000198607">
    <property type="component" value="Unassembled WGS sequence"/>
</dbReference>
<protein>
    <recommendedName>
        <fullName evidence="7">Fumarate reductase iron-sulfur subunit</fullName>
        <ecNumber evidence="6">1.3.5.1</ecNumber>
    </recommendedName>
    <alternativeName>
        <fullName evidence="20">Quinol-fumarate reductase iron-sulfur subunit</fullName>
    </alternativeName>
</protein>
<comment type="cofactor">
    <cofactor evidence="1">
        <name>[3Fe-4S] cluster</name>
        <dbReference type="ChEBI" id="CHEBI:21137"/>
    </cofactor>
</comment>
<keyword evidence="16" id="KW-0408">Iron</keyword>
<evidence type="ECO:0000256" key="22">
    <source>
        <dbReference type="ARBA" id="ARBA00034412"/>
    </source>
</evidence>
<dbReference type="InterPro" id="IPR050573">
    <property type="entry name" value="SDH/FRD_Iron-Sulfur"/>
</dbReference>
<comment type="cofactor">
    <cofactor evidence="21">
        <name>[2Fe-2S] cluster</name>
        <dbReference type="ChEBI" id="CHEBI:190135"/>
    </cofactor>
</comment>
<dbReference type="EMBL" id="FNCY01000001">
    <property type="protein sequence ID" value="SDG65868.1"/>
    <property type="molecule type" value="Genomic_DNA"/>
</dbReference>
<organism evidence="26 27">
    <name type="scientific">Propionivibrio dicarboxylicus</name>
    <dbReference type="NCBI Taxonomy" id="83767"/>
    <lineage>
        <taxon>Bacteria</taxon>
        <taxon>Pseudomonadati</taxon>
        <taxon>Pseudomonadota</taxon>
        <taxon>Betaproteobacteria</taxon>
        <taxon>Rhodocyclales</taxon>
        <taxon>Rhodocyclaceae</taxon>
        <taxon>Propionivibrio</taxon>
    </lineage>
</organism>
<dbReference type="InterPro" id="IPR017896">
    <property type="entry name" value="4Fe4S_Fe-S-bd"/>
</dbReference>
<dbReference type="PANTHER" id="PTHR11921">
    <property type="entry name" value="SUCCINATE DEHYDROGENASE IRON-SULFUR PROTEIN"/>
    <property type="match status" value="1"/>
</dbReference>
<evidence type="ECO:0000259" key="25">
    <source>
        <dbReference type="PROSITE" id="PS51379"/>
    </source>
</evidence>
<dbReference type="GO" id="GO:0006099">
    <property type="term" value="P:tricarboxylic acid cycle"/>
    <property type="evidence" value="ECO:0007669"/>
    <property type="project" value="UniProtKB-KW"/>
</dbReference>
<feature type="domain" description="4Fe-4S ferredoxin-type" evidence="25">
    <location>
        <begin position="142"/>
        <end position="171"/>
    </location>
</feature>
<dbReference type="InterPro" id="IPR004489">
    <property type="entry name" value="Succ_DH/fum_Rdtase_Fe-S"/>
</dbReference>
<keyword evidence="12" id="KW-0001">2Fe-2S</keyword>
<name>A0A1G7W1X2_9RHOO</name>
<evidence type="ECO:0000256" key="10">
    <source>
        <dbReference type="ARBA" id="ARBA00022485"/>
    </source>
</evidence>